<sequence length="77" mass="9312">MIWHNRRRAKVEEMPKFVKNRKSEKLPESPGKMEENRSCHSTAMGYKKGFYKKLVNPEDREFKKFDYFKDLPDAQQT</sequence>
<proteinExistence type="predicted"/>
<evidence type="ECO:0000256" key="1">
    <source>
        <dbReference type="SAM" id="MobiDB-lite"/>
    </source>
</evidence>
<dbReference type="AlphaFoldDB" id="A0A915L930"/>
<accession>A0A915L930</accession>
<evidence type="ECO:0000313" key="3">
    <source>
        <dbReference type="WBParaSite" id="nRc.2.0.1.t46256-RA"/>
    </source>
</evidence>
<feature type="compositionally biased region" description="Basic and acidic residues" evidence="1">
    <location>
        <begin position="10"/>
        <end position="38"/>
    </location>
</feature>
<protein>
    <submittedName>
        <fullName evidence="3">Uncharacterized protein</fullName>
    </submittedName>
</protein>
<reference evidence="3" key="1">
    <citation type="submission" date="2022-11" db="UniProtKB">
        <authorList>
            <consortium name="WormBaseParasite"/>
        </authorList>
    </citation>
    <scope>IDENTIFICATION</scope>
</reference>
<feature type="region of interest" description="Disordered" evidence="1">
    <location>
        <begin position="1"/>
        <end position="39"/>
    </location>
</feature>
<dbReference type="WBParaSite" id="nRc.2.0.1.t46256-RA">
    <property type="protein sequence ID" value="nRc.2.0.1.t46256-RA"/>
    <property type="gene ID" value="nRc.2.0.1.g46256"/>
</dbReference>
<organism evidence="2 3">
    <name type="scientific">Romanomermis culicivorax</name>
    <name type="common">Nematode worm</name>
    <dbReference type="NCBI Taxonomy" id="13658"/>
    <lineage>
        <taxon>Eukaryota</taxon>
        <taxon>Metazoa</taxon>
        <taxon>Ecdysozoa</taxon>
        <taxon>Nematoda</taxon>
        <taxon>Enoplea</taxon>
        <taxon>Dorylaimia</taxon>
        <taxon>Mermithida</taxon>
        <taxon>Mermithoidea</taxon>
        <taxon>Mermithidae</taxon>
        <taxon>Romanomermis</taxon>
    </lineage>
</organism>
<keyword evidence="2" id="KW-1185">Reference proteome</keyword>
<evidence type="ECO:0000313" key="2">
    <source>
        <dbReference type="Proteomes" id="UP000887565"/>
    </source>
</evidence>
<name>A0A915L930_ROMCU</name>
<dbReference type="Proteomes" id="UP000887565">
    <property type="component" value="Unplaced"/>
</dbReference>